<gene>
    <name evidence="10" type="ORF">Cylst_1605</name>
</gene>
<dbReference type="STRING" id="56107.Cylst_1605"/>
<dbReference type="OrthoDB" id="448372at2"/>
<dbReference type="Pfam" id="PF01385">
    <property type="entry name" value="OrfB_IS605"/>
    <property type="match status" value="1"/>
</dbReference>
<dbReference type="PATRIC" id="fig|56107.3.peg.1805"/>
<evidence type="ECO:0000256" key="3">
    <source>
        <dbReference type="ARBA" id="ARBA00022723"/>
    </source>
</evidence>
<sequence length="424" mass="48197">MKISYQYKIKPTKEQAEKINKTLEMLRCQYNYLLAQRLDWYEMNRSPIDRCPLICHLPELKEQPNYYNQKASLVQLKLDRPWYKDIHSQVLQEVPKKVELAFDRWLKGDVNGKKSGRPRFKGQGQYKTFTYTQFKRHHFVNNKITLSKIGDIKVIVHRPIPVGEACPKGLGFEIKTVSVTKKADGYYITLSLDDKSVPIVKPDFNPDNIVGIDLGLIDFYVASDDSRIKAPKYLRKAERLLKSLQRLVSRRKKGSNRRKKALKKLGKQHKKVADTRKDFHFKTAKLLLDKYDVIAVEKLNIKGLVKTKLAKSINDAGWSQFLTILSNKAANAGLKVIAVNPNGTSLECSNCGSKVIKPLSQRMHNCPVCHTSLCRDLNAAINIKNRGTHGLKAQSMSGLGVVEKPTLTCKGVCGVRHSKQIKND</sequence>
<dbReference type="GO" id="GO:0032196">
    <property type="term" value="P:transposition"/>
    <property type="evidence" value="ECO:0007669"/>
    <property type="project" value="UniProtKB-KW"/>
</dbReference>
<evidence type="ECO:0000256" key="1">
    <source>
        <dbReference type="ARBA" id="ARBA00008761"/>
    </source>
</evidence>
<keyword evidence="6" id="KW-0233">DNA recombination</keyword>
<reference evidence="10 11" key="1">
    <citation type="submission" date="2012-06" db="EMBL/GenBank/DDBJ databases">
        <title>Finished chromosome of genome of Cylindrospermum stagnale PCC 7417.</title>
        <authorList>
            <consortium name="US DOE Joint Genome Institute"/>
            <person name="Gugger M."/>
            <person name="Coursin T."/>
            <person name="Rippka R."/>
            <person name="Tandeau De Marsac N."/>
            <person name="Huntemann M."/>
            <person name="Wei C.-L."/>
            <person name="Han J."/>
            <person name="Detter J.C."/>
            <person name="Han C."/>
            <person name="Tapia R."/>
            <person name="Chen A."/>
            <person name="Kyrpides N."/>
            <person name="Mavromatis K."/>
            <person name="Markowitz V."/>
            <person name="Szeto E."/>
            <person name="Ivanova N."/>
            <person name="Pagani I."/>
            <person name="Pati A."/>
            <person name="Goodwin L."/>
            <person name="Nordberg H.P."/>
            <person name="Cantor M.N."/>
            <person name="Hua S.X."/>
            <person name="Woyke T."/>
            <person name="Kerfeld C.A."/>
        </authorList>
    </citation>
    <scope>NUCLEOTIDE SEQUENCE [LARGE SCALE GENOMIC DNA]</scope>
    <source>
        <strain evidence="10 11">PCC 7417</strain>
    </source>
</reference>
<evidence type="ECO:0000256" key="5">
    <source>
        <dbReference type="ARBA" id="ARBA00023125"/>
    </source>
</evidence>
<comment type="similarity">
    <text evidence="1">In the C-terminal section; belongs to the transposase 35 family.</text>
</comment>
<evidence type="ECO:0000259" key="8">
    <source>
        <dbReference type="Pfam" id="PF07282"/>
    </source>
</evidence>
<feature type="domain" description="Cas12f1-like TNB" evidence="8">
    <location>
        <begin position="318"/>
        <end position="383"/>
    </location>
</feature>
<keyword evidence="11" id="KW-1185">Reference proteome</keyword>
<dbReference type="GO" id="GO:0006310">
    <property type="term" value="P:DNA recombination"/>
    <property type="evidence" value="ECO:0007669"/>
    <property type="project" value="UniProtKB-KW"/>
</dbReference>
<organism evidence="10 11">
    <name type="scientific">Cylindrospermum stagnale PCC 7417</name>
    <dbReference type="NCBI Taxonomy" id="56107"/>
    <lineage>
        <taxon>Bacteria</taxon>
        <taxon>Bacillati</taxon>
        <taxon>Cyanobacteriota</taxon>
        <taxon>Cyanophyceae</taxon>
        <taxon>Nostocales</taxon>
        <taxon>Nostocaceae</taxon>
        <taxon>Cylindrospermum</taxon>
    </lineage>
</organism>
<dbReference type="eggNOG" id="COG0675">
    <property type="taxonomic scope" value="Bacteria"/>
</dbReference>
<dbReference type="HOGENOM" id="CLU_032903_0_1_3"/>
<dbReference type="Pfam" id="PF07282">
    <property type="entry name" value="Cas12f1-like_TNB"/>
    <property type="match status" value="1"/>
</dbReference>
<dbReference type="EMBL" id="CP003642">
    <property type="protein sequence ID" value="AFZ23883.1"/>
    <property type="molecule type" value="Genomic_DNA"/>
</dbReference>
<evidence type="ECO:0000313" key="10">
    <source>
        <dbReference type="EMBL" id="AFZ23883.1"/>
    </source>
</evidence>
<proteinExistence type="inferred from homology"/>
<dbReference type="KEGG" id="csg:Cylst_1605"/>
<evidence type="ECO:0000259" key="9">
    <source>
        <dbReference type="Pfam" id="PF12323"/>
    </source>
</evidence>
<dbReference type="InterPro" id="IPR021027">
    <property type="entry name" value="Transposase_put_HTH"/>
</dbReference>
<feature type="domain" description="Probable transposase IS891/IS1136/IS1341" evidence="7">
    <location>
        <begin position="201"/>
        <end position="306"/>
    </location>
</feature>
<dbReference type="GO" id="GO:0003677">
    <property type="term" value="F:DNA binding"/>
    <property type="evidence" value="ECO:0007669"/>
    <property type="project" value="UniProtKB-KW"/>
</dbReference>
<feature type="domain" description="Transposase putative helix-turn-helix" evidence="9">
    <location>
        <begin position="1"/>
        <end position="45"/>
    </location>
</feature>
<dbReference type="GO" id="GO:0046872">
    <property type="term" value="F:metal ion binding"/>
    <property type="evidence" value="ECO:0007669"/>
    <property type="project" value="UniProtKB-KW"/>
</dbReference>
<keyword evidence="4" id="KW-0862">Zinc</keyword>
<evidence type="ECO:0000256" key="2">
    <source>
        <dbReference type="ARBA" id="ARBA00022578"/>
    </source>
</evidence>
<dbReference type="NCBIfam" id="NF040570">
    <property type="entry name" value="guided_TnpB"/>
    <property type="match status" value="1"/>
</dbReference>
<name>K9WUK1_9NOST</name>
<keyword evidence="2" id="KW-0815">Transposition</keyword>
<dbReference type="NCBIfam" id="TIGR01766">
    <property type="entry name" value="IS200/IS605 family accessory protein TnpB-like domain"/>
    <property type="match status" value="1"/>
</dbReference>
<dbReference type="Proteomes" id="UP000010475">
    <property type="component" value="Chromosome"/>
</dbReference>
<dbReference type="Pfam" id="PF12323">
    <property type="entry name" value="HTH_OrfB_IS605"/>
    <property type="match status" value="1"/>
</dbReference>
<evidence type="ECO:0000313" key="11">
    <source>
        <dbReference type="Proteomes" id="UP000010475"/>
    </source>
</evidence>
<evidence type="ECO:0000256" key="4">
    <source>
        <dbReference type="ARBA" id="ARBA00022833"/>
    </source>
</evidence>
<dbReference type="RefSeq" id="WP_015207139.1">
    <property type="nucleotide sequence ID" value="NC_019757.1"/>
</dbReference>
<accession>K9WUK1</accession>
<keyword evidence="3" id="KW-0479">Metal-binding</keyword>
<evidence type="ECO:0000259" key="7">
    <source>
        <dbReference type="Pfam" id="PF01385"/>
    </source>
</evidence>
<dbReference type="AlphaFoldDB" id="K9WUK1"/>
<keyword evidence="5" id="KW-0238">DNA-binding</keyword>
<dbReference type="InterPro" id="IPR001959">
    <property type="entry name" value="Transposase"/>
</dbReference>
<evidence type="ECO:0000256" key="6">
    <source>
        <dbReference type="ARBA" id="ARBA00023172"/>
    </source>
</evidence>
<protein>
    <submittedName>
        <fullName evidence="10">Transposase, IS605 OrfB family, central region</fullName>
    </submittedName>
</protein>
<dbReference type="InterPro" id="IPR010095">
    <property type="entry name" value="Cas12f1-like_TNB"/>
</dbReference>